<dbReference type="Pfam" id="PF07676">
    <property type="entry name" value="PD40"/>
    <property type="match status" value="1"/>
</dbReference>
<feature type="transmembrane region" description="Helical" evidence="1">
    <location>
        <begin position="20"/>
        <end position="39"/>
    </location>
</feature>
<evidence type="ECO:0000313" key="3">
    <source>
        <dbReference type="Proteomes" id="UP000176504"/>
    </source>
</evidence>
<dbReference type="InterPro" id="IPR011659">
    <property type="entry name" value="WD40"/>
</dbReference>
<evidence type="ECO:0008006" key="4">
    <source>
        <dbReference type="Google" id="ProtNLM"/>
    </source>
</evidence>
<proteinExistence type="predicted"/>
<dbReference type="Gene3D" id="2.120.10.30">
    <property type="entry name" value="TolB, C-terminal domain"/>
    <property type="match status" value="1"/>
</dbReference>
<dbReference type="AlphaFoldDB" id="A0A1F4VF13"/>
<dbReference type="Proteomes" id="UP000176504">
    <property type="component" value="Unassembled WGS sequence"/>
</dbReference>
<dbReference type="SUPFAM" id="SSF82171">
    <property type="entry name" value="DPP6 N-terminal domain-like"/>
    <property type="match status" value="1"/>
</dbReference>
<dbReference type="EMBL" id="MEVI01000001">
    <property type="protein sequence ID" value="OGC55745.1"/>
    <property type="molecule type" value="Genomic_DNA"/>
</dbReference>
<comment type="caution">
    <text evidence="2">The sequence shown here is derived from an EMBL/GenBank/DDBJ whole genome shotgun (WGS) entry which is preliminary data.</text>
</comment>
<reference evidence="2 3" key="1">
    <citation type="journal article" date="2016" name="Nat. Commun.">
        <title>Thousands of microbial genomes shed light on interconnected biogeochemical processes in an aquifer system.</title>
        <authorList>
            <person name="Anantharaman K."/>
            <person name="Brown C.T."/>
            <person name="Hug L.A."/>
            <person name="Sharon I."/>
            <person name="Castelle C.J."/>
            <person name="Probst A.J."/>
            <person name="Thomas B.C."/>
            <person name="Singh A."/>
            <person name="Wilkins M.J."/>
            <person name="Karaoz U."/>
            <person name="Brodie E.L."/>
            <person name="Williams K.H."/>
            <person name="Hubbard S.S."/>
            <person name="Banfield J.F."/>
        </authorList>
    </citation>
    <scope>NUCLEOTIDE SEQUENCE [LARGE SCALE GENOMIC DNA]</scope>
</reference>
<sequence length="397" mass="44383">MDGTLDSNLPPVSKKPLLNPFVLFIIASVLGGTAVFAIYTRFGPACNKLVVSDQAECASLEITGWEKPKSSKKGYPLVDRNSGKLLIYSLDDKKIKDTKYNVGIGGVIGASGKGSSTPLSSLDSLYTAFINKDTNDLWVISNDTLEAKAVPGTGGVSFISGWSPDSSHVLFYVIRESVQSRREGPGPWEGSETFDKNFNNFGFFLFNISTGKLRSLYPIDYFETFIDDEKLLVKSDDQSDRLVVFDIDRFAADYSIVKDQFGFGASQFNFSRDGKNWVYTLSRNPTEDANIIYAPFPQKEGKEIDKGKWADVQWPRLSPDGSKIAYVRAEGYTDGFPNFAIWVFDVKSNSKKKYMEGANPVWVDEERLIVPRRNKEKPSESDYYLLNIKDGTSVKIY</sequence>
<organism evidence="2 3">
    <name type="scientific">candidate division WWE3 bacterium RIFCSPLOWO2_01_FULL_41_18</name>
    <dbReference type="NCBI Taxonomy" id="1802625"/>
    <lineage>
        <taxon>Bacteria</taxon>
        <taxon>Katanobacteria</taxon>
    </lineage>
</organism>
<accession>A0A1F4VF13</accession>
<evidence type="ECO:0000313" key="2">
    <source>
        <dbReference type="EMBL" id="OGC55745.1"/>
    </source>
</evidence>
<keyword evidence="1" id="KW-1133">Transmembrane helix</keyword>
<protein>
    <recommendedName>
        <fullName evidence="4">Dipeptidylpeptidase IV N-terminal domain-containing protein</fullName>
    </recommendedName>
</protein>
<keyword evidence="1" id="KW-0812">Transmembrane</keyword>
<evidence type="ECO:0000256" key="1">
    <source>
        <dbReference type="SAM" id="Phobius"/>
    </source>
</evidence>
<gene>
    <name evidence="2" type="ORF">A3A78_01760</name>
</gene>
<name>A0A1F4VF13_UNCKA</name>
<dbReference type="InterPro" id="IPR011042">
    <property type="entry name" value="6-blade_b-propeller_TolB-like"/>
</dbReference>
<keyword evidence="1" id="KW-0472">Membrane</keyword>